<sequence length="224" mass="23299">MAFRTSSLLCAAAGLLLAGAAQAQSAGALIGRISVTQISPDVTSGDLSSPSFIGTKIDVNSNTQPTAGVTWMYTDNISFDLPLALGFKHEIVGAGGIAGVGKIGEVKALPMTLLAQYRFFSPTDSIRPYVGLGPTYAKFYKARGTATLTGLTGGSPTTPTTLSMQSKFTVSAQAGVSVAIDKRWGIDAAVLYTPLKTRGTLSTGQTIDAKLNPMVYTVGVTYQY</sequence>
<accession>A0ABU9BZE1</accession>
<evidence type="ECO:0000313" key="3">
    <source>
        <dbReference type="EMBL" id="MEK8044868.1"/>
    </source>
</evidence>
<name>A0ABU9BZE1_9BURK</name>
<dbReference type="Pfam" id="PF03922">
    <property type="entry name" value="OmpW"/>
    <property type="match status" value="1"/>
</dbReference>
<keyword evidence="2" id="KW-0732">Signal</keyword>
<comment type="caution">
    <text evidence="3">The sequence shown here is derived from an EMBL/GenBank/DDBJ whole genome shotgun (WGS) entry which is preliminary data.</text>
</comment>
<gene>
    <name evidence="3" type="ORF">AACH00_00750</name>
</gene>
<dbReference type="PANTHER" id="PTHR36920">
    <property type="match status" value="1"/>
</dbReference>
<dbReference type="PANTHER" id="PTHR36920:SF1">
    <property type="entry name" value="OUTER MEMBRANE PROTEIN W"/>
    <property type="match status" value="1"/>
</dbReference>
<feature type="chain" id="PRO_5047221311" evidence="2">
    <location>
        <begin position="24"/>
        <end position="224"/>
    </location>
</feature>
<comment type="subcellular location">
    <subcellularLocation>
        <location evidence="1">Cell outer membrane</location>
    </subcellularLocation>
</comment>
<keyword evidence="4" id="KW-1185">Reference proteome</keyword>
<proteinExistence type="predicted"/>
<dbReference type="InterPro" id="IPR005618">
    <property type="entry name" value="OMPW"/>
</dbReference>
<dbReference type="InterPro" id="IPR011250">
    <property type="entry name" value="OMP/PagP_B-barrel"/>
</dbReference>
<dbReference type="RefSeq" id="WP_341397027.1">
    <property type="nucleotide sequence ID" value="NZ_JBBUTI010000001.1"/>
</dbReference>
<evidence type="ECO:0000256" key="1">
    <source>
        <dbReference type="ARBA" id="ARBA00004442"/>
    </source>
</evidence>
<protein>
    <submittedName>
        <fullName evidence="3">OmpW family outer membrane protein</fullName>
    </submittedName>
</protein>
<dbReference type="Proteomes" id="UP001379945">
    <property type="component" value="Unassembled WGS sequence"/>
</dbReference>
<organism evidence="3 4">
    <name type="scientific">Ideonella margarita</name>
    <dbReference type="NCBI Taxonomy" id="2984191"/>
    <lineage>
        <taxon>Bacteria</taxon>
        <taxon>Pseudomonadati</taxon>
        <taxon>Pseudomonadota</taxon>
        <taxon>Betaproteobacteria</taxon>
        <taxon>Burkholderiales</taxon>
        <taxon>Sphaerotilaceae</taxon>
        <taxon>Ideonella</taxon>
    </lineage>
</organism>
<dbReference type="SUPFAM" id="SSF56925">
    <property type="entry name" value="OMPA-like"/>
    <property type="match status" value="1"/>
</dbReference>
<dbReference type="Gene3D" id="2.40.160.20">
    <property type="match status" value="1"/>
</dbReference>
<reference evidence="3 4" key="1">
    <citation type="submission" date="2024-04" db="EMBL/GenBank/DDBJ databases">
        <title>Novel species of the genus Ideonella isolated from streams.</title>
        <authorList>
            <person name="Lu H."/>
        </authorList>
    </citation>
    <scope>NUCLEOTIDE SEQUENCE [LARGE SCALE GENOMIC DNA]</scope>
    <source>
        <strain evidence="3 4">LYT19W</strain>
    </source>
</reference>
<dbReference type="EMBL" id="JBBUTI010000001">
    <property type="protein sequence ID" value="MEK8044868.1"/>
    <property type="molecule type" value="Genomic_DNA"/>
</dbReference>
<feature type="signal peptide" evidence="2">
    <location>
        <begin position="1"/>
        <end position="23"/>
    </location>
</feature>
<evidence type="ECO:0000256" key="2">
    <source>
        <dbReference type="SAM" id="SignalP"/>
    </source>
</evidence>
<evidence type="ECO:0000313" key="4">
    <source>
        <dbReference type="Proteomes" id="UP001379945"/>
    </source>
</evidence>